<dbReference type="AlphaFoldDB" id="A0AAJ6BP14"/>
<organism evidence="1 2">
    <name type="scientific">Candidatus Andeanibacterium colombiense</name>
    <dbReference type="NCBI Taxonomy" id="3121345"/>
    <lineage>
        <taxon>Bacteria</taxon>
        <taxon>Pseudomonadati</taxon>
        <taxon>Pseudomonadota</taxon>
        <taxon>Alphaproteobacteria</taxon>
        <taxon>Sphingomonadales</taxon>
        <taxon>Sphingomonadaceae</taxon>
        <taxon>Candidatus Andeanibacterium</taxon>
    </lineage>
</organism>
<dbReference type="EMBL" id="CP119316">
    <property type="protein sequence ID" value="WEK46616.1"/>
    <property type="molecule type" value="Genomic_DNA"/>
</dbReference>
<proteinExistence type="predicted"/>
<dbReference type="Proteomes" id="UP001218362">
    <property type="component" value="Chromosome"/>
</dbReference>
<dbReference type="KEGG" id="acob:P0Y56_16665"/>
<sequence length="196" mass="20973">MRGTVPDKTPAALFSAKFTTFDEERDGSSEKKRSQKELDLDAVPVPPEAAFEEQTTSLLVKFGVGKQIVLHTGRMTKPLAALRTCVDSLEKSWGLDPAAQNALTRQVVLIPSTIKAIQANYPAAMVYNGLSAYVPVRVMVDAAGDPGTCVVQSDGVDPAFKKAVCDGFARPFKPALDAQGTPIASVYTTAVVFRLN</sequence>
<gene>
    <name evidence="1" type="ORF">P0Y56_16665</name>
</gene>
<evidence type="ECO:0000313" key="2">
    <source>
        <dbReference type="Proteomes" id="UP001218362"/>
    </source>
</evidence>
<dbReference type="Gene3D" id="3.30.1150.10">
    <property type="match status" value="1"/>
</dbReference>
<protein>
    <recommendedName>
        <fullName evidence="3">TonB C-terminal domain-containing protein</fullName>
    </recommendedName>
</protein>
<accession>A0AAJ6BP14</accession>
<reference evidence="1" key="1">
    <citation type="submission" date="2023-03" db="EMBL/GenBank/DDBJ databases">
        <title>Andean soil-derived lignocellulolytic bacterial consortium as a source of novel taxa and putative plastic-active enzymes.</title>
        <authorList>
            <person name="Diaz-Garcia L."/>
            <person name="Chuvochina M."/>
            <person name="Feuerriegel G."/>
            <person name="Bunk B."/>
            <person name="Sproer C."/>
            <person name="Streit W.R."/>
            <person name="Rodriguez L.M."/>
            <person name="Overmann J."/>
            <person name="Jimenez D.J."/>
        </authorList>
    </citation>
    <scope>NUCLEOTIDE SEQUENCE</scope>
    <source>
        <strain evidence="1">MAG 26</strain>
    </source>
</reference>
<evidence type="ECO:0000313" key="1">
    <source>
        <dbReference type="EMBL" id="WEK46616.1"/>
    </source>
</evidence>
<dbReference type="SUPFAM" id="SSF74653">
    <property type="entry name" value="TolA/TonB C-terminal domain"/>
    <property type="match status" value="1"/>
</dbReference>
<name>A0AAJ6BP14_9SPHN</name>
<evidence type="ECO:0008006" key="3">
    <source>
        <dbReference type="Google" id="ProtNLM"/>
    </source>
</evidence>